<dbReference type="SMART" id="SM00192">
    <property type="entry name" value="LDLa"/>
    <property type="match status" value="4"/>
</dbReference>
<dbReference type="CDD" id="cd00112">
    <property type="entry name" value="LDLa"/>
    <property type="match status" value="3"/>
</dbReference>
<reference evidence="9" key="1">
    <citation type="submission" date="2021-02" db="EMBL/GenBank/DDBJ databases">
        <authorList>
            <person name="Nowell W R."/>
        </authorList>
    </citation>
    <scope>NUCLEOTIDE SEQUENCE</scope>
</reference>
<dbReference type="Gene3D" id="2.10.25.10">
    <property type="entry name" value="Laminin"/>
    <property type="match status" value="1"/>
</dbReference>
<dbReference type="InterPro" id="IPR051221">
    <property type="entry name" value="LDLR-related"/>
</dbReference>
<evidence type="ECO:0000313" key="10">
    <source>
        <dbReference type="Proteomes" id="UP000663823"/>
    </source>
</evidence>
<dbReference type="Proteomes" id="UP000663823">
    <property type="component" value="Unassembled WGS sequence"/>
</dbReference>
<dbReference type="GO" id="GO:0042562">
    <property type="term" value="F:hormone binding"/>
    <property type="evidence" value="ECO:0007669"/>
    <property type="project" value="TreeGrafter"/>
</dbReference>
<dbReference type="SMART" id="SM00181">
    <property type="entry name" value="EGF"/>
    <property type="match status" value="3"/>
</dbReference>
<proteinExistence type="predicted"/>
<dbReference type="InterPro" id="IPR002172">
    <property type="entry name" value="LDrepeatLR_classA_rpt"/>
</dbReference>
<keyword evidence="1" id="KW-0245">EGF-like domain</keyword>
<feature type="disulfide bond" evidence="5">
    <location>
        <begin position="118"/>
        <end position="130"/>
    </location>
</feature>
<dbReference type="PANTHER" id="PTHR22722:SF14">
    <property type="entry name" value="MEGALIN, ISOFORM A"/>
    <property type="match status" value="1"/>
</dbReference>
<dbReference type="SUPFAM" id="SSF63825">
    <property type="entry name" value="YWTD domain"/>
    <property type="match status" value="1"/>
</dbReference>
<dbReference type="Pfam" id="PF00057">
    <property type="entry name" value="Ldl_recept_a"/>
    <property type="match status" value="2"/>
</dbReference>
<dbReference type="PANTHER" id="PTHR22722">
    <property type="entry name" value="LOW-DENSITY LIPOPROTEIN RECEPTOR-RELATED PROTEIN 2-RELATED"/>
    <property type="match status" value="1"/>
</dbReference>
<feature type="domain" description="EGF-like" evidence="8">
    <location>
        <begin position="248"/>
        <end position="295"/>
    </location>
</feature>
<gene>
    <name evidence="9" type="ORF">OTI717_LOCUS13765</name>
</gene>
<dbReference type="SMART" id="SM00179">
    <property type="entry name" value="EGF_CA"/>
    <property type="match status" value="1"/>
</dbReference>
<feature type="disulfide bond" evidence="5">
    <location>
        <begin position="125"/>
        <end position="143"/>
    </location>
</feature>
<accession>A0A818W6K4</accession>
<dbReference type="EMBL" id="CAJOAX010001490">
    <property type="protein sequence ID" value="CAF3720077.1"/>
    <property type="molecule type" value="Genomic_DNA"/>
</dbReference>
<keyword evidence="4 5" id="KW-1015">Disulfide bond</keyword>
<comment type="caution">
    <text evidence="5">Lacks conserved residue(s) required for the propagation of feature annotation.</text>
</comment>
<dbReference type="InterPro" id="IPR036055">
    <property type="entry name" value="LDL_receptor-like_sf"/>
</dbReference>
<dbReference type="InterPro" id="IPR000742">
    <property type="entry name" value="EGF"/>
</dbReference>
<dbReference type="GO" id="GO:0005509">
    <property type="term" value="F:calcium ion binding"/>
    <property type="evidence" value="ECO:0007669"/>
    <property type="project" value="InterPro"/>
</dbReference>
<evidence type="ECO:0000259" key="8">
    <source>
        <dbReference type="SMART" id="SM00181"/>
    </source>
</evidence>
<protein>
    <recommendedName>
        <fullName evidence="11">Vitellogenin receptor</fullName>
    </recommendedName>
</protein>
<feature type="disulfide bond" evidence="5">
    <location>
        <begin position="177"/>
        <end position="192"/>
    </location>
</feature>
<dbReference type="SUPFAM" id="SSF57196">
    <property type="entry name" value="EGF/Laminin"/>
    <property type="match status" value="1"/>
</dbReference>
<evidence type="ECO:0000256" key="6">
    <source>
        <dbReference type="SAM" id="Phobius"/>
    </source>
</evidence>
<comment type="caution">
    <text evidence="9">The sequence shown here is derived from an EMBL/GenBank/DDBJ whole genome shotgun (WGS) entry which is preliminary data.</text>
</comment>
<dbReference type="Pfam" id="PF07645">
    <property type="entry name" value="EGF_CA"/>
    <property type="match status" value="1"/>
</dbReference>
<dbReference type="GO" id="GO:0043235">
    <property type="term" value="C:receptor complex"/>
    <property type="evidence" value="ECO:0007669"/>
    <property type="project" value="TreeGrafter"/>
</dbReference>
<evidence type="ECO:0000256" key="3">
    <source>
        <dbReference type="ARBA" id="ARBA00022989"/>
    </source>
</evidence>
<keyword evidence="3 6" id="KW-1133">Transmembrane helix</keyword>
<evidence type="ECO:0000313" key="9">
    <source>
        <dbReference type="EMBL" id="CAF3720077.1"/>
    </source>
</evidence>
<evidence type="ECO:0000256" key="4">
    <source>
        <dbReference type="ARBA" id="ARBA00023157"/>
    </source>
</evidence>
<evidence type="ECO:0008006" key="11">
    <source>
        <dbReference type="Google" id="ProtNLM"/>
    </source>
</evidence>
<organism evidence="9 10">
    <name type="scientific">Rotaria sordida</name>
    <dbReference type="NCBI Taxonomy" id="392033"/>
    <lineage>
        <taxon>Eukaryota</taxon>
        <taxon>Metazoa</taxon>
        <taxon>Spiralia</taxon>
        <taxon>Gnathifera</taxon>
        <taxon>Rotifera</taxon>
        <taxon>Eurotatoria</taxon>
        <taxon>Bdelloidea</taxon>
        <taxon>Philodinida</taxon>
        <taxon>Philodinidae</taxon>
        <taxon>Rotaria</taxon>
    </lineage>
</organism>
<dbReference type="PROSITE" id="PS50068">
    <property type="entry name" value="LDLRA_2"/>
    <property type="match status" value="4"/>
</dbReference>
<dbReference type="InterPro" id="IPR049883">
    <property type="entry name" value="NOTCH1_EGF-like"/>
</dbReference>
<feature type="disulfide bond" evidence="5">
    <location>
        <begin position="165"/>
        <end position="183"/>
    </location>
</feature>
<dbReference type="GO" id="GO:0016324">
    <property type="term" value="C:apical plasma membrane"/>
    <property type="evidence" value="ECO:0007669"/>
    <property type="project" value="TreeGrafter"/>
</dbReference>
<dbReference type="Gene3D" id="2.120.10.30">
    <property type="entry name" value="TolB, C-terminal domain"/>
    <property type="match status" value="1"/>
</dbReference>
<dbReference type="GO" id="GO:0006898">
    <property type="term" value="P:receptor-mediated endocytosis"/>
    <property type="evidence" value="ECO:0007669"/>
    <property type="project" value="TreeGrafter"/>
</dbReference>
<keyword evidence="2 6" id="KW-0812">Transmembrane</keyword>
<keyword evidence="6" id="KW-0472">Membrane</keyword>
<evidence type="ECO:0000256" key="1">
    <source>
        <dbReference type="ARBA" id="ARBA00022536"/>
    </source>
</evidence>
<dbReference type="InterPro" id="IPR001881">
    <property type="entry name" value="EGF-like_Ca-bd_dom"/>
</dbReference>
<sequence length="789" mass="89619">MAFATLVLKEMIIKSTAFLILIHLVIIKTTRGYLGCPLSLVPCLNKTHCINIEKVCVGNNNIFAAGHYCPTHESDLIACVTHIESHLSFDCLSPHQICDNIKDCHNNEDEHLCDIKKCKFGFGFCANGTCIENSRICDGKKDCPDGSDEGAHCPSISCEPDKIHCPTGECIQKSKMCDGAPDCSDGYDEQNCTHLTSTVPNLRSISSNTFTCSSSLTLIQPITISNDRVCDGYKDCPMGDDERDCTDECTSKSICITNVNVTCIQHRAVDKLCRCTKQGYRLTKNSLKNNTQICQDFNECNDSLRTYCSFNCLNTDGSFNCTCPLGFAIDENTKICRKINNQSKANLLILFDNNIILYNILNNTDHYLSKLLNTTDLTKTHHFDRIQYDSNGKFVIYYDQIQSAILCFSTLTTIIKPIVLISNVIVQDLAYNENEKTLFIIENQSQTLRMYTPITCDIPFHIKMHSWQLNNISNSIQSIVIDVFNRQIIFSSPYQFMKSNMSQPNSTKVLYTSDREIKRFIYDASFKRIFWTVTDVNNSSQFPVHTCDSEFKQCHDTSIRLPFAWPFAFFNDGLLYSSSSLQSLDIIQLYGNNRFSNNFITSTREHIRSFLPIDNQPVASVNLCENYSKTRCENKLCLQINSTEINCLSIDENIITKQLITSTTSTTSSTIQSETQSVTYNDHITEAADQRKNYRYRPRNTILFLIIAFTILAAILAIFVKRCQASRNQRALPNQQNNNEQSLSTEDPNLDEFTVTFDDRIMEQSADNVRTILIDKDTVRFIPWRRGSI</sequence>
<name>A0A818W6K4_9BILA</name>
<dbReference type="PRINTS" id="PR00261">
    <property type="entry name" value="LDLRECEPTOR"/>
</dbReference>
<dbReference type="InterPro" id="IPR011042">
    <property type="entry name" value="6-blade_b-propeller_TolB-like"/>
</dbReference>
<feature type="domain" description="EGF-like calcium-binding" evidence="7">
    <location>
        <begin position="296"/>
        <end position="337"/>
    </location>
</feature>
<dbReference type="InterPro" id="IPR018097">
    <property type="entry name" value="EGF_Ca-bd_CS"/>
</dbReference>
<feature type="disulfide bond" evidence="5">
    <location>
        <begin position="98"/>
        <end position="113"/>
    </location>
</feature>
<feature type="disulfide bond" evidence="5">
    <location>
        <begin position="230"/>
        <end position="245"/>
    </location>
</feature>
<evidence type="ECO:0000256" key="2">
    <source>
        <dbReference type="ARBA" id="ARBA00022692"/>
    </source>
</evidence>
<feature type="domain" description="EGF-like" evidence="8">
    <location>
        <begin position="117"/>
        <end position="154"/>
    </location>
</feature>
<evidence type="ECO:0000256" key="5">
    <source>
        <dbReference type="PROSITE-ProRule" id="PRU00124"/>
    </source>
</evidence>
<feature type="domain" description="EGF-like" evidence="8">
    <location>
        <begin position="299"/>
        <end position="337"/>
    </location>
</feature>
<dbReference type="Gene3D" id="4.10.400.10">
    <property type="entry name" value="Low-density Lipoprotein Receptor"/>
    <property type="match status" value="3"/>
</dbReference>
<dbReference type="CDD" id="cd00054">
    <property type="entry name" value="EGF_CA"/>
    <property type="match status" value="1"/>
</dbReference>
<dbReference type="SUPFAM" id="SSF57424">
    <property type="entry name" value="LDL receptor-like module"/>
    <property type="match status" value="3"/>
</dbReference>
<dbReference type="PROSITE" id="PS01187">
    <property type="entry name" value="EGF_CA"/>
    <property type="match status" value="1"/>
</dbReference>
<feature type="transmembrane region" description="Helical" evidence="6">
    <location>
        <begin position="701"/>
        <end position="720"/>
    </location>
</feature>
<feature type="disulfide bond" evidence="5">
    <location>
        <begin position="158"/>
        <end position="170"/>
    </location>
</feature>
<evidence type="ECO:0000259" key="7">
    <source>
        <dbReference type="SMART" id="SM00179"/>
    </source>
</evidence>
<dbReference type="AlphaFoldDB" id="A0A818W6K4"/>